<dbReference type="Proteomes" id="UP000192906">
    <property type="component" value="Unassembled WGS sequence"/>
</dbReference>
<evidence type="ECO:0000313" key="2">
    <source>
        <dbReference type="EMBL" id="SMF23532.1"/>
    </source>
</evidence>
<accession>A0A1X7DXN7</accession>
<name>A0A1X7DXN7_9BACT</name>
<evidence type="ECO:0000256" key="1">
    <source>
        <dbReference type="SAM" id="Phobius"/>
    </source>
</evidence>
<keyword evidence="3" id="KW-1185">Reference proteome</keyword>
<sequence>MKNKTIKKKNSSVFIRLVLFLGGIYGIFAAAPWNKEIILYHRGGYPTDTTARWAITVFCIIAIVYAVLDKSTIKDRGLGLYEDHICPKCERVFLRGEKTEENICPDCKVLLEPLEGFYDRYPELKNVKEKLPKNLKDFK</sequence>
<dbReference type="STRING" id="1519643.SAMN06295933_2331"/>
<proteinExistence type="predicted"/>
<gene>
    <name evidence="2" type="ORF">SAMN06295933_2331</name>
</gene>
<feature type="transmembrane region" description="Helical" evidence="1">
    <location>
        <begin position="51"/>
        <end position="68"/>
    </location>
</feature>
<dbReference type="AlphaFoldDB" id="A0A1X7DXN7"/>
<reference evidence="3" key="1">
    <citation type="submission" date="2017-04" db="EMBL/GenBank/DDBJ databases">
        <authorList>
            <person name="Varghese N."/>
            <person name="Submissions S."/>
        </authorList>
    </citation>
    <scope>NUCLEOTIDE SEQUENCE [LARGE SCALE GENOMIC DNA]</scope>
    <source>
        <strain evidence="3">K3S</strain>
    </source>
</reference>
<keyword evidence="1" id="KW-0812">Transmembrane</keyword>
<feature type="transmembrane region" description="Helical" evidence="1">
    <location>
        <begin position="12"/>
        <end position="31"/>
    </location>
</feature>
<dbReference type="RefSeq" id="WP_085102398.1">
    <property type="nucleotide sequence ID" value="NZ_FWZU01000004.1"/>
</dbReference>
<organism evidence="2 3">
    <name type="scientific">Desulfovibrio gilichinskyi</name>
    <dbReference type="NCBI Taxonomy" id="1519643"/>
    <lineage>
        <taxon>Bacteria</taxon>
        <taxon>Pseudomonadati</taxon>
        <taxon>Thermodesulfobacteriota</taxon>
        <taxon>Desulfovibrionia</taxon>
        <taxon>Desulfovibrionales</taxon>
        <taxon>Desulfovibrionaceae</taxon>
        <taxon>Desulfovibrio</taxon>
    </lineage>
</organism>
<keyword evidence="1" id="KW-1133">Transmembrane helix</keyword>
<dbReference type="OrthoDB" id="5460242at2"/>
<protein>
    <submittedName>
        <fullName evidence="2">Uncharacterized protein</fullName>
    </submittedName>
</protein>
<evidence type="ECO:0000313" key="3">
    <source>
        <dbReference type="Proteomes" id="UP000192906"/>
    </source>
</evidence>
<dbReference type="EMBL" id="FWZU01000004">
    <property type="protein sequence ID" value="SMF23532.1"/>
    <property type="molecule type" value="Genomic_DNA"/>
</dbReference>
<keyword evidence="1" id="KW-0472">Membrane</keyword>